<organism evidence="1">
    <name type="scientific">Graphocephala atropunctata</name>
    <dbReference type="NCBI Taxonomy" id="36148"/>
    <lineage>
        <taxon>Eukaryota</taxon>
        <taxon>Metazoa</taxon>
        <taxon>Ecdysozoa</taxon>
        <taxon>Arthropoda</taxon>
        <taxon>Hexapoda</taxon>
        <taxon>Insecta</taxon>
        <taxon>Pterygota</taxon>
        <taxon>Neoptera</taxon>
        <taxon>Paraneoptera</taxon>
        <taxon>Hemiptera</taxon>
        <taxon>Auchenorrhyncha</taxon>
        <taxon>Membracoidea</taxon>
        <taxon>Cicadellidae</taxon>
        <taxon>Cicadellinae</taxon>
        <taxon>Cicadellini</taxon>
        <taxon>Graphocephala</taxon>
    </lineage>
</organism>
<feature type="non-terminal residue" evidence="1">
    <location>
        <position position="1"/>
    </location>
</feature>
<protein>
    <submittedName>
        <fullName evidence="1">Uncharacterized protein</fullName>
    </submittedName>
</protein>
<reference evidence="1" key="1">
    <citation type="submission" date="2015-11" db="EMBL/GenBank/DDBJ databases">
        <title>De novo transcriptome assembly of four potential Pierce s Disease insect vectors from Arizona vineyards.</title>
        <authorList>
            <person name="Tassone E.E."/>
        </authorList>
    </citation>
    <scope>NUCLEOTIDE SEQUENCE</scope>
</reference>
<dbReference type="EMBL" id="GEBQ01002582">
    <property type="protein sequence ID" value="JAT37395.1"/>
    <property type="molecule type" value="Transcribed_RNA"/>
</dbReference>
<feature type="non-terminal residue" evidence="1">
    <location>
        <position position="147"/>
    </location>
</feature>
<sequence length="147" mass="16732">VTMIAEILISRIISGNVEYKNGEYFLALPFFSELDIWTKRAQLASIVFNSDKSCFVLNNILTKLLMENKCVRTDSSTNNSLNLEEMQKKIESLEKVIKLHVEKNKGNEAQLEAMRSSFNEQGLNNIKTRVNRNPGYEKHNNEGSSSS</sequence>
<evidence type="ECO:0000313" key="1">
    <source>
        <dbReference type="EMBL" id="JAT37395.1"/>
    </source>
</evidence>
<name>A0A1B6MNG4_9HEMI</name>
<proteinExistence type="predicted"/>
<gene>
    <name evidence="1" type="ORF">g.50504</name>
</gene>
<dbReference type="AlphaFoldDB" id="A0A1B6MNG4"/>
<accession>A0A1B6MNG4</accession>